<comment type="caution">
    <text evidence="1">The sequence shown here is derived from an EMBL/GenBank/DDBJ whole genome shotgun (WGS) entry which is preliminary data.</text>
</comment>
<accession>A0A397G548</accession>
<dbReference type="AlphaFoldDB" id="A0A397G548"/>
<dbReference type="EMBL" id="PQFF01000540">
    <property type="protein sequence ID" value="RHZ45727.1"/>
    <property type="molecule type" value="Genomic_DNA"/>
</dbReference>
<reference evidence="1 2" key="1">
    <citation type="submission" date="2018-08" db="EMBL/GenBank/DDBJ databases">
        <title>Genome and evolution of the arbuscular mycorrhizal fungus Diversispora epigaea (formerly Glomus versiforme) and its bacterial endosymbionts.</title>
        <authorList>
            <person name="Sun X."/>
            <person name="Fei Z."/>
            <person name="Harrison M."/>
        </authorList>
    </citation>
    <scope>NUCLEOTIDE SEQUENCE [LARGE SCALE GENOMIC DNA]</scope>
    <source>
        <strain evidence="1 2">IT104</strain>
    </source>
</reference>
<gene>
    <name evidence="1" type="ORF">Glove_658g25</name>
</gene>
<organism evidence="1 2">
    <name type="scientific">Diversispora epigaea</name>
    <dbReference type="NCBI Taxonomy" id="1348612"/>
    <lineage>
        <taxon>Eukaryota</taxon>
        <taxon>Fungi</taxon>
        <taxon>Fungi incertae sedis</taxon>
        <taxon>Mucoromycota</taxon>
        <taxon>Glomeromycotina</taxon>
        <taxon>Glomeromycetes</taxon>
        <taxon>Diversisporales</taxon>
        <taxon>Diversisporaceae</taxon>
        <taxon>Diversispora</taxon>
    </lineage>
</organism>
<name>A0A397G548_9GLOM</name>
<proteinExistence type="predicted"/>
<keyword evidence="2" id="KW-1185">Reference proteome</keyword>
<protein>
    <submittedName>
        <fullName evidence="1">Uncharacterized protein</fullName>
    </submittedName>
</protein>
<dbReference type="Proteomes" id="UP000266861">
    <property type="component" value="Unassembled WGS sequence"/>
</dbReference>
<sequence length="63" mass="6866">MPNNSLYRMEDGSTSTAAEWELLLFVDGCGETGLDRNINISHLENIPVIGLPLKHEGNQCHGG</sequence>
<evidence type="ECO:0000313" key="1">
    <source>
        <dbReference type="EMBL" id="RHZ45727.1"/>
    </source>
</evidence>
<evidence type="ECO:0000313" key="2">
    <source>
        <dbReference type="Proteomes" id="UP000266861"/>
    </source>
</evidence>